<dbReference type="AlphaFoldDB" id="A0A917BPZ3"/>
<dbReference type="InterPro" id="IPR050963">
    <property type="entry name" value="Sirohydro_Cobaltochel/CbiX"/>
</dbReference>
<dbReference type="Gene3D" id="3.40.50.1400">
    <property type="match status" value="2"/>
</dbReference>
<accession>A0A917BPZ3</accession>
<evidence type="ECO:0000313" key="4">
    <source>
        <dbReference type="Proteomes" id="UP000649179"/>
    </source>
</evidence>
<reference evidence="3" key="1">
    <citation type="journal article" date="2014" name="Int. J. Syst. Evol. Microbiol.">
        <title>Complete genome sequence of Corynebacterium casei LMG S-19264T (=DSM 44701T), isolated from a smear-ripened cheese.</title>
        <authorList>
            <consortium name="US DOE Joint Genome Institute (JGI-PGF)"/>
            <person name="Walter F."/>
            <person name="Albersmeier A."/>
            <person name="Kalinowski J."/>
            <person name="Ruckert C."/>
        </authorList>
    </citation>
    <scope>NUCLEOTIDE SEQUENCE</scope>
    <source>
        <strain evidence="3">CGMCC 1.16067</strain>
    </source>
</reference>
<organism evidence="3 4">
    <name type="scientific">Marmoricola endophyticus</name>
    <dbReference type="NCBI Taxonomy" id="2040280"/>
    <lineage>
        <taxon>Bacteria</taxon>
        <taxon>Bacillati</taxon>
        <taxon>Actinomycetota</taxon>
        <taxon>Actinomycetes</taxon>
        <taxon>Propionibacteriales</taxon>
        <taxon>Nocardioidaceae</taxon>
        <taxon>Marmoricola</taxon>
    </lineage>
</organism>
<evidence type="ECO:0000256" key="2">
    <source>
        <dbReference type="ARBA" id="ARBA00023239"/>
    </source>
</evidence>
<keyword evidence="4" id="KW-1185">Reference proteome</keyword>
<gene>
    <name evidence="3" type="ORF">GCM10011519_29080</name>
</gene>
<dbReference type="Proteomes" id="UP000649179">
    <property type="component" value="Unassembled WGS sequence"/>
</dbReference>
<protein>
    <submittedName>
        <fullName evidence="3">Cobalamin biosynthesis protein CbiX</fullName>
    </submittedName>
</protein>
<keyword evidence="2" id="KW-0456">Lyase</keyword>
<name>A0A917BPZ3_9ACTN</name>
<dbReference type="EMBL" id="BMKQ01000001">
    <property type="protein sequence ID" value="GGF53353.1"/>
    <property type="molecule type" value="Genomic_DNA"/>
</dbReference>
<dbReference type="GO" id="GO:0016829">
    <property type="term" value="F:lyase activity"/>
    <property type="evidence" value="ECO:0007669"/>
    <property type="project" value="UniProtKB-KW"/>
</dbReference>
<dbReference type="PANTHER" id="PTHR33542:SF5">
    <property type="entry name" value="FERROCHELATASE CHE1"/>
    <property type="match status" value="1"/>
</dbReference>
<comment type="caution">
    <text evidence="3">The sequence shown here is derived from an EMBL/GenBank/DDBJ whole genome shotgun (WGS) entry which is preliminary data.</text>
</comment>
<dbReference type="Pfam" id="PF01903">
    <property type="entry name" value="CbiX"/>
    <property type="match status" value="1"/>
</dbReference>
<evidence type="ECO:0000256" key="1">
    <source>
        <dbReference type="ARBA" id="ARBA00022723"/>
    </source>
</evidence>
<sequence length="244" mass="25278">MGEPADGVDSPVTPRLVTVAHGTRKTPANAVAVRTTALAAQRMGIGAVTAYVELSTPLLGDVLAATAQPTVVLPMLLSTGYHLRHDLPRALEASAGPALLGRSLGPHALLARAQVSRLREAGAVPGSPLVMVAAGSSDELATRDLERAAQLLAHAWGASVRVATLSGRGERPEDVVRRGDCVSRYLLAGGFFADRLTRVARDAGAHAVAEVIGSHPDVVELVCRRTRALLAARVPGSERPVLAG</sequence>
<keyword evidence="1" id="KW-0479">Metal-binding</keyword>
<dbReference type="InterPro" id="IPR002762">
    <property type="entry name" value="CbiX-like"/>
</dbReference>
<dbReference type="RefSeq" id="WP_188780420.1">
    <property type="nucleotide sequence ID" value="NZ_BMKQ01000001.1"/>
</dbReference>
<dbReference type="GO" id="GO:0046872">
    <property type="term" value="F:metal ion binding"/>
    <property type="evidence" value="ECO:0007669"/>
    <property type="project" value="UniProtKB-KW"/>
</dbReference>
<evidence type="ECO:0000313" key="3">
    <source>
        <dbReference type="EMBL" id="GGF53353.1"/>
    </source>
</evidence>
<dbReference type="SUPFAM" id="SSF53800">
    <property type="entry name" value="Chelatase"/>
    <property type="match status" value="1"/>
</dbReference>
<proteinExistence type="predicted"/>
<dbReference type="PANTHER" id="PTHR33542">
    <property type="entry name" value="SIROHYDROCHLORIN FERROCHELATASE, CHLOROPLASTIC"/>
    <property type="match status" value="1"/>
</dbReference>
<reference evidence="3" key="2">
    <citation type="submission" date="2020-09" db="EMBL/GenBank/DDBJ databases">
        <authorList>
            <person name="Sun Q."/>
            <person name="Zhou Y."/>
        </authorList>
    </citation>
    <scope>NUCLEOTIDE SEQUENCE</scope>
    <source>
        <strain evidence="3">CGMCC 1.16067</strain>
    </source>
</reference>